<dbReference type="STRING" id="1218492.JG30_02300"/>
<dbReference type="GO" id="GO:0003677">
    <property type="term" value="F:DNA binding"/>
    <property type="evidence" value="ECO:0007669"/>
    <property type="project" value="InterPro"/>
</dbReference>
<dbReference type="PANTHER" id="PTHR43236">
    <property type="entry name" value="ANTITOXIN HIGA1"/>
    <property type="match status" value="1"/>
</dbReference>
<dbReference type="OrthoDB" id="9816277at2"/>
<dbReference type="InterPro" id="IPR010982">
    <property type="entry name" value="Lambda_DNA-bd_dom_sf"/>
</dbReference>
<dbReference type="EMBL" id="JXJQ01000003">
    <property type="protein sequence ID" value="KJY62781.1"/>
    <property type="molecule type" value="Genomic_DNA"/>
</dbReference>
<proteinExistence type="inferred from homology"/>
<dbReference type="InterPro" id="IPR001387">
    <property type="entry name" value="Cro/C1-type_HTH"/>
</dbReference>
<dbReference type="Pfam" id="PF06114">
    <property type="entry name" value="Peptidase_M78"/>
    <property type="match status" value="1"/>
</dbReference>
<dbReference type="AlphaFoldDB" id="A0A0F4LYY2"/>
<dbReference type="Gene3D" id="1.10.260.40">
    <property type="entry name" value="lambda repressor-like DNA-binding domains"/>
    <property type="match status" value="1"/>
</dbReference>
<dbReference type="Proteomes" id="UP000033558">
    <property type="component" value="Unassembled WGS sequence"/>
</dbReference>
<dbReference type="HOGENOM" id="CLU_053651_1_1_9"/>
<keyword evidence="4" id="KW-1185">Reference proteome</keyword>
<dbReference type="Pfam" id="PF01381">
    <property type="entry name" value="HTH_3"/>
    <property type="match status" value="1"/>
</dbReference>
<protein>
    <submittedName>
        <fullName evidence="3">Transcriptional regulator</fullName>
    </submittedName>
</protein>
<feature type="domain" description="HTH cro/C1-type" evidence="2">
    <location>
        <begin position="10"/>
        <end position="64"/>
    </location>
</feature>
<evidence type="ECO:0000313" key="3">
    <source>
        <dbReference type="EMBL" id="KJY62781.1"/>
    </source>
</evidence>
<name>A0A0F4LYY2_9LACO</name>
<dbReference type="PROSITE" id="PS50943">
    <property type="entry name" value="HTH_CROC1"/>
    <property type="match status" value="1"/>
</dbReference>
<comment type="caution">
    <text evidence="3">The sequence shown here is derived from an EMBL/GenBank/DDBJ whole genome shotgun (WGS) entry which is preliminary data.</text>
</comment>
<dbReference type="InterPro" id="IPR052345">
    <property type="entry name" value="Rad_response_metalloprotease"/>
</dbReference>
<dbReference type="SMART" id="SM00530">
    <property type="entry name" value="HTH_XRE"/>
    <property type="match status" value="1"/>
</dbReference>
<dbReference type="PANTHER" id="PTHR43236:SF1">
    <property type="entry name" value="BLL7220 PROTEIN"/>
    <property type="match status" value="1"/>
</dbReference>
<dbReference type="CDD" id="cd00093">
    <property type="entry name" value="HTH_XRE"/>
    <property type="match status" value="1"/>
</dbReference>
<gene>
    <name evidence="3" type="ORF">JG30_02300</name>
</gene>
<sequence>MKFKLNGSRLREARRYRHMTIAELASKASVTKQMISRYECGNSKPGLDVFQKIIQALKFPLDYFTTEDKRDFQDGGTFFRSRLTATQSEKQPSETYKRATAIVRDYFGEFIDFPKLTNDKFENDTPPQAAIKLRNKWGLGDSPIPNMMRLLEKHGLIVAVIDSGSNKIDAQSGFYTVDGRSYYIVLVDRVSHSFYREQSTQAHELGHRVLHANILNPQELDAEDYRIMEKEANQFASEFLLPAQAFEKTLGKDKLDLKNYVLLKDYWHVSIAAMLYRARDLNLLTADEYIKLQKKISYRKWRKVEPLDLNTPSSTPVLLKQSLDLLMQQNILEPSELSHELGLKYGTPFPNEILSEVIGVDLSKFSGEIVKLKPQIE</sequence>
<dbReference type="RefSeq" id="WP_046315468.1">
    <property type="nucleotide sequence ID" value="NZ_JAMBKR010000017.1"/>
</dbReference>
<evidence type="ECO:0000313" key="4">
    <source>
        <dbReference type="Proteomes" id="UP000033558"/>
    </source>
</evidence>
<organism evidence="3 4">
    <name type="scientific">Bombilactobacillus mellifer</name>
    <dbReference type="NCBI Taxonomy" id="1218492"/>
    <lineage>
        <taxon>Bacteria</taxon>
        <taxon>Bacillati</taxon>
        <taxon>Bacillota</taxon>
        <taxon>Bacilli</taxon>
        <taxon>Lactobacillales</taxon>
        <taxon>Lactobacillaceae</taxon>
        <taxon>Bombilactobacillus</taxon>
    </lineage>
</organism>
<accession>A0A0F4LYY2</accession>
<dbReference type="PATRIC" id="fig|1218492.5.peg.342"/>
<evidence type="ECO:0000256" key="1">
    <source>
        <dbReference type="ARBA" id="ARBA00007227"/>
    </source>
</evidence>
<dbReference type="InterPro" id="IPR010359">
    <property type="entry name" value="IrrE_HExxH"/>
</dbReference>
<evidence type="ECO:0000259" key="2">
    <source>
        <dbReference type="PROSITE" id="PS50943"/>
    </source>
</evidence>
<dbReference type="Gene3D" id="1.10.10.2910">
    <property type="match status" value="1"/>
</dbReference>
<reference evidence="3 4" key="1">
    <citation type="submission" date="2015-01" db="EMBL/GenBank/DDBJ databases">
        <title>Comparative genomics of the lactic acid bacteria isolated from the honey bee gut.</title>
        <authorList>
            <person name="Ellegaard K.M."/>
            <person name="Tamarit D."/>
            <person name="Javelind E."/>
            <person name="Olofsson T."/>
            <person name="Andersson S.G."/>
            <person name="Vasquez A."/>
        </authorList>
    </citation>
    <scope>NUCLEOTIDE SEQUENCE [LARGE SCALE GENOMIC DNA]</scope>
    <source>
        <strain evidence="3 4">Bin4</strain>
    </source>
</reference>
<comment type="similarity">
    <text evidence="1">Belongs to the short-chain fatty acyl-CoA assimilation regulator (ScfR) family.</text>
</comment>
<dbReference type="SUPFAM" id="SSF47413">
    <property type="entry name" value="lambda repressor-like DNA-binding domains"/>
    <property type="match status" value="1"/>
</dbReference>